<evidence type="ECO:0000313" key="5">
    <source>
        <dbReference type="EMBL" id="ADZ71299.1"/>
    </source>
</evidence>
<dbReference type="SUPFAM" id="SSF53720">
    <property type="entry name" value="ALDH-like"/>
    <property type="match status" value="1"/>
</dbReference>
<dbReference type="OrthoDB" id="9812625at2"/>
<dbReference type="CDD" id="cd07085">
    <property type="entry name" value="ALDH_F6_MMSDH"/>
    <property type="match status" value="1"/>
</dbReference>
<sequence>MRTIGHFIGGKHVEGTSGRFADVFNPATGEVQAKVALASKAELRAAVENAAAAQPAWAAQNPQKRARVMMKFVDLLHRDMDKLAEALSREHGKTIPDAKGDVIRGLEVAEFCIGAPHLMKGEFSEGAGPGIDMYSMRQPLGVVSGITPFNFPAMIPMWKFCPAIAAGNAFILKPSERDPSVPIMLAELMLEAGAPAGILNVVNGDKDAVDAILDDDIIQAVGFVGSTAIAHYVYSRGCAAGKRVQCFGGAKNHMIIMPDADMDQAVDALVGAGYGAAGERCMAISVAVPVGEATADRLIEKLAPRVEALKIGPYTAGNDVDFGPLVTREALARVKGLVDKGVEEGAKLVVDGRGFKMQGYENGYFMGGCLFDHVTRDMEIYKTEIFGPVLSVVRAKTYEEAIELPMSHEYGNGTAIFTRDGDTARDFASRINIGMVGINVPIPVPLAYHTFGGWKRSGFGDLNQHGPDAFKFYTRTKTVTARWPSGVKDGAEFVIPTMK</sequence>
<dbReference type="Proteomes" id="UP000008130">
    <property type="component" value="Chromosome"/>
</dbReference>
<accession>F2J6C5</accession>
<dbReference type="EC" id="1.2.1.27" evidence="1"/>
<dbReference type="Gene3D" id="3.40.605.10">
    <property type="entry name" value="Aldehyde Dehydrogenase, Chain A, domain 1"/>
    <property type="match status" value="1"/>
</dbReference>
<evidence type="ECO:0000256" key="3">
    <source>
        <dbReference type="ARBA" id="ARBA00023027"/>
    </source>
</evidence>
<dbReference type="NCBIfam" id="TIGR01722">
    <property type="entry name" value="MMSDH"/>
    <property type="match status" value="1"/>
</dbReference>
<dbReference type="KEGG" id="pgv:SL003B_2876"/>
<dbReference type="RefSeq" id="WP_013653612.1">
    <property type="nucleotide sequence ID" value="NC_015259.1"/>
</dbReference>
<dbReference type="InterPro" id="IPR015590">
    <property type="entry name" value="Aldehyde_DH_dom"/>
</dbReference>
<dbReference type="PROSITE" id="PS00070">
    <property type="entry name" value="ALDEHYDE_DEHYDR_CYS"/>
    <property type="match status" value="1"/>
</dbReference>
<keyword evidence="3" id="KW-0520">NAD</keyword>
<dbReference type="STRING" id="991905.SL003B_2876"/>
<evidence type="ECO:0000256" key="2">
    <source>
        <dbReference type="ARBA" id="ARBA00023002"/>
    </source>
</evidence>
<dbReference type="eggNOG" id="COG1012">
    <property type="taxonomic scope" value="Bacteria"/>
</dbReference>
<feature type="domain" description="Aldehyde dehydrogenase" evidence="4">
    <location>
        <begin position="13"/>
        <end position="479"/>
    </location>
</feature>
<gene>
    <name evidence="5" type="ordered locus">SL003B_2876</name>
</gene>
<name>F2J6C5_POLGS</name>
<proteinExistence type="predicted"/>
<dbReference type="PATRIC" id="fig|991905.3.peg.2950"/>
<dbReference type="Gene3D" id="3.40.309.10">
    <property type="entry name" value="Aldehyde Dehydrogenase, Chain A, domain 2"/>
    <property type="match status" value="1"/>
</dbReference>
<dbReference type="Pfam" id="PF00171">
    <property type="entry name" value="Aldedh"/>
    <property type="match status" value="1"/>
</dbReference>
<dbReference type="GO" id="GO:0004491">
    <property type="term" value="F:methylmalonate-semialdehyde dehydrogenase (acylating, NAD) activity"/>
    <property type="evidence" value="ECO:0007669"/>
    <property type="project" value="UniProtKB-EC"/>
</dbReference>
<dbReference type="InterPro" id="IPR016160">
    <property type="entry name" value="Ald_DH_CS_CYS"/>
</dbReference>
<dbReference type="PANTHER" id="PTHR43866:SF4">
    <property type="entry name" value="MALONATE-SEMIALDEHYDE DEHYDROGENASE"/>
    <property type="match status" value="1"/>
</dbReference>
<dbReference type="FunFam" id="3.40.309.10:FF:000002">
    <property type="entry name" value="Methylmalonate-semialdehyde dehydrogenase (Acylating)"/>
    <property type="match status" value="1"/>
</dbReference>
<dbReference type="InterPro" id="IPR016163">
    <property type="entry name" value="Ald_DH_C"/>
</dbReference>
<organism evidence="5 6">
    <name type="scientific">Polymorphum gilvum (strain LMG 25793 / CGMCC 1.9160 / SL003B-26A1)</name>
    <dbReference type="NCBI Taxonomy" id="991905"/>
    <lineage>
        <taxon>Bacteria</taxon>
        <taxon>Pseudomonadati</taxon>
        <taxon>Pseudomonadota</taxon>
        <taxon>Alphaproteobacteria</taxon>
        <taxon>Rhodobacterales</taxon>
        <taxon>Paracoccaceae</taxon>
        <taxon>Polymorphum</taxon>
    </lineage>
</organism>
<evidence type="ECO:0000313" key="6">
    <source>
        <dbReference type="Proteomes" id="UP000008130"/>
    </source>
</evidence>
<dbReference type="FunFam" id="3.40.605.10:FF:000003">
    <property type="entry name" value="Methylmalonate-semialdehyde dehydrogenase [acylating]"/>
    <property type="match status" value="1"/>
</dbReference>
<dbReference type="AlphaFoldDB" id="F2J6C5"/>
<dbReference type="HOGENOM" id="CLU_005391_1_10_5"/>
<evidence type="ECO:0000256" key="1">
    <source>
        <dbReference type="ARBA" id="ARBA00013048"/>
    </source>
</evidence>
<dbReference type="InterPro" id="IPR016161">
    <property type="entry name" value="Ald_DH/histidinol_DH"/>
</dbReference>
<dbReference type="PANTHER" id="PTHR43866">
    <property type="entry name" value="MALONATE-SEMIALDEHYDE DEHYDROGENASE"/>
    <property type="match status" value="1"/>
</dbReference>
<keyword evidence="2" id="KW-0560">Oxidoreductase</keyword>
<dbReference type="GO" id="GO:0006574">
    <property type="term" value="P:L-valine catabolic process"/>
    <property type="evidence" value="ECO:0007669"/>
    <property type="project" value="TreeGrafter"/>
</dbReference>
<dbReference type="InterPro" id="IPR016162">
    <property type="entry name" value="Ald_DH_N"/>
</dbReference>
<keyword evidence="6" id="KW-1185">Reference proteome</keyword>
<dbReference type="EMBL" id="CP002568">
    <property type="protein sequence ID" value="ADZ71299.1"/>
    <property type="molecule type" value="Genomic_DNA"/>
</dbReference>
<reference evidence="5 6" key="1">
    <citation type="journal article" date="2011" name="J. Bacteriol.">
        <title>Complete genome sequence of Polymorphum gilvum SL003B-26A1T, a crude oil-degrading bacterium from oil-polluted saline soil.</title>
        <authorList>
            <person name="Li S.G."/>
            <person name="Tang Y.Q."/>
            <person name="Nie Y."/>
            <person name="Cai M."/>
            <person name="Wu X.L."/>
        </authorList>
    </citation>
    <scope>NUCLEOTIDE SEQUENCE [LARGE SCALE GENOMIC DNA]</scope>
    <source>
        <strain evidence="6">LMG 25793 / CGMCC 1.9160 / SL003B-26A1</strain>
    </source>
</reference>
<dbReference type="GO" id="GO:0006210">
    <property type="term" value="P:thymine catabolic process"/>
    <property type="evidence" value="ECO:0007669"/>
    <property type="project" value="TreeGrafter"/>
</dbReference>
<dbReference type="InterPro" id="IPR010061">
    <property type="entry name" value="MeMal-semiAld_DH"/>
</dbReference>
<evidence type="ECO:0000259" key="4">
    <source>
        <dbReference type="Pfam" id="PF00171"/>
    </source>
</evidence>
<protein>
    <recommendedName>
        <fullName evidence="1">methylmalonate-semialdehyde dehydrogenase (CoA acylating)</fullName>
        <ecNumber evidence="1">1.2.1.27</ecNumber>
    </recommendedName>
</protein>